<comment type="similarity">
    <text evidence="3">Belongs to the exportin family.</text>
</comment>
<dbReference type="InterPro" id="IPR044189">
    <property type="entry name" value="XPO4/7-like"/>
</dbReference>
<accession>A0A915LUG3</accession>
<evidence type="ECO:0000256" key="5">
    <source>
        <dbReference type="ARBA" id="ARBA00022490"/>
    </source>
</evidence>
<protein>
    <recommendedName>
        <fullName evidence="8">Exportin-7/Ran-binding protein 17 TPR repeats domain-containing protein</fullName>
    </recommendedName>
</protein>
<feature type="domain" description="Exportin-7/Ran-binding protein 17 TPR repeats" evidence="8">
    <location>
        <begin position="359"/>
        <end position="584"/>
    </location>
</feature>
<keyword evidence="4" id="KW-0813">Transport</keyword>
<evidence type="ECO:0000313" key="10">
    <source>
        <dbReference type="WBParaSite" id="scaffold1858_cov203.g3764"/>
    </source>
</evidence>
<evidence type="ECO:0000313" key="9">
    <source>
        <dbReference type="Proteomes" id="UP000887561"/>
    </source>
</evidence>
<evidence type="ECO:0000256" key="4">
    <source>
        <dbReference type="ARBA" id="ARBA00022448"/>
    </source>
</evidence>
<dbReference type="PANTHER" id="PTHR12596:SF2">
    <property type="entry name" value="EXPORTIN-7 ISOFORM X1"/>
    <property type="match status" value="1"/>
</dbReference>
<keyword evidence="5" id="KW-0963">Cytoplasm</keyword>
<evidence type="ECO:0000256" key="1">
    <source>
        <dbReference type="ARBA" id="ARBA00004123"/>
    </source>
</evidence>
<dbReference type="Proteomes" id="UP000887561">
    <property type="component" value="Unplaced"/>
</dbReference>
<dbReference type="WBParaSite" id="scaffold1858_cov203.g3764">
    <property type="protein sequence ID" value="scaffold1858_cov203.g3764"/>
    <property type="gene ID" value="scaffold1858_cov203.g3764"/>
</dbReference>
<keyword evidence="7" id="KW-0539">Nucleus</keyword>
<sequence>MYDIDFLNRLSRTLCEAVNEQDRRVAEETLSKLIDSNQCLQHCLLLLESGEQPYAQVVASGALKRLLNKKEPTAEGTIGLKLLNSLVEEMNLVEEGFESVSKQRKISGSFRDTRLLDIFIVSLDILKQATEAKTLNDSMHELLDPLSYEFVDIPALDLSFACTNYDFSGIVNDETLDEGNNVQIPTKWRPVLVEKQVVTMFFDLYFVLPEQIISKAFLTLVQLVSIRRLLFDGVDRLKFLDSFICGLKRVLESPQKLSYPDNFHQFCRILSRLKANYQVSELVKCGDQFNNLLELLTVFTQQSLQMSHLFTQSSIFYLMSFWSRMAGSLTYARVDVDLISAAIPKVCSAFIRSRVLLSENVVRGNIEDPLEDLGSVKQLMELFTVISRSDYKTSVEELVRNFEESLGVLFRQGVSNQDQLIARKQLIWLITMMAAGLNGKGSAGYGDDEDIYDGEVVFRVWKTMQMTDQRLESQQPGAVDIQLEFAYIYLMDEFRRTCITDQAVRESKLYEKLAPLGINDEVGVLRITNLKFWGKDERILNSTLALLNDLTAGYSNIRRLLKTQEIQLLLRNHAVFDFVATNEDISIMRSRTNFYSSLMRLVNIELEEEPSFFDEFMAPITVKFKEISAIFQNGNISSSVNETQIRMAVIGFMRDLRGISASCTRKQFYLNFLLWCFSNGDSNVSNLFSVMQESIKLWIDNADVVTPILKLLAELVMNRQSRLQYDMQSCMAVVLFRNIAKVICEYGTRLLSLPPVPKEHHYKQRIKNTGVCCQIIKNVLAGNYLPFGVFYIYGDTCMTDTLDITFKLFYKLQEENFLVYPKLTQAVYGFLDIVTKDCTAYISKMEEIYFIAIFRAIHRDTTAISTSCSILDQVITYVFEQLTQQPGTTSMIQLYREPEGDRWRTAFEKQPNVLYEMLVSILSQILFEEVKCQWSMSRPLLGLIILTRESGRFDECKREFLRQQPENYQMELDKAFTRLMDGIAKNVTLKNKDNFTQNLSTFRKEVDIILRGGTVVSSSTDIPVTTSIGSEQEYTDNMTD</sequence>
<name>A0A915LUG3_MELJA</name>
<comment type="subcellular location">
    <subcellularLocation>
        <location evidence="2">Cytoplasm</location>
    </subcellularLocation>
    <subcellularLocation>
        <location evidence="1">Nucleus</location>
    </subcellularLocation>
</comment>
<dbReference type="GO" id="GO:0006611">
    <property type="term" value="P:protein export from nucleus"/>
    <property type="evidence" value="ECO:0007669"/>
    <property type="project" value="TreeGrafter"/>
</dbReference>
<keyword evidence="9" id="KW-1185">Reference proteome</keyword>
<evidence type="ECO:0000256" key="6">
    <source>
        <dbReference type="ARBA" id="ARBA00022927"/>
    </source>
</evidence>
<evidence type="ECO:0000256" key="3">
    <source>
        <dbReference type="ARBA" id="ARBA00009466"/>
    </source>
</evidence>
<dbReference type="GO" id="GO:0005737">
    <property type="term" value="C:cytoplasm"/>
    <property type="evidence" value="ECO:0007669"/>
    <property type="project" value="UniProtKB-SubCell"/>
</dbReference>
<dbReference type="AlphaFoldDB" id="A0A915LUG3"/>
<dbReference type="GO" id="GO:0005643">
    <property type="term" value="C:nuclear pore"/>
    <property type="evidence" value="ECO:0007669"/>
    <property type="project" value="TreeGrafter"/>
</dbReference>
<evidence type="ECO:0000256" key="2">
    <source>
        <dbReference type="ARBA" id="ARBA00004496"/>
    </source>
</evidence>
<dbReference type="Pfam" id="PF25795">
    <property type="entry name" value="TPR_XPO7"/>
    <property type="match status" value="1"/>
</dbReference>
<evidence type="ECO:0000259" key="8">
    <source>
        <dbReference type="Pfam" id="PF25795"/>
    </source>
</evidence>
<reference evidence="10" key="1">
    <citation type="submission" date="2022-11" db="UniProtKB">
        <authorList>
            <consortium name="WormBaseParasite"/>
        </authorList>
    </citation>
    <scope>IDENTIFICATION</scope>
</reference>
<dbReference type="InterPro" id="IPR057947">
    <property type="entry name" value="TPR_XPO7/RBP17"/>
</dbReference>
<dbReference type="GO" id="GO:0005049">
    <property type="term" value="F:nuclear export signal receptor activity"/>
    <property type="evidence" value="ECO:0007669"/>
    <property type="project" value="InterPro"/>
</dbReference>
<dbReference type="SUPFAM" id="SSF48371">
    <property type="entry name" value="ARM repeat"/>
    <property type="match status" value="1"/>
</dbReference>
<dbReference type="PANTHER" id="PTHR12596">
    <property type="entry name" value="EXPORTIN 4,7-RELATED"/>
    <property type="match status" value="1"/>
</dbReference>
<organism evidence="9 10">
    <name type="scientific">Meloidogyne javanica</name>
    <name type="common">Root-knot nematode worm</name>
    <dbReference type="NCBI Taxonomy" id="6303"/>
    <lineage>
        <taxon>Eukaryota</taxon>
        <taxon>Metazoa</taxon>
        <taxon>Ecdysozoa</taxon>
        <taxon>Nematoda</taxon>
        <taxon>Chromadorea</taxon>
        <taxon>Rhabditida</taxon>
        <taxon>Tylenchina</taxon>
        <taxon>Tylenchomorpha</taxon>
        <taxon>Tylenchoidea</taxon>
        <taxon>Meloidogynidae</taxon>
        <taxon>Meloidogyninae</taxon>
        <taxon>Meloidogyne</taxon>
        <taxon>Meloidogyne incognita group</taxon>
    </lineage>
</organism>
<dbReference type="InterPro" id="IPR016024">
    <property type="entry name" value="ARM-type_fold"/>
</dbReference>
<keyword evidence="6" id="KW-0653">Protein transport</keyword>
<evidence type="ECO:0000256" key="7">
    <source>
        <dbReference type="ARBA" id="ARBA00023242"/>
    </source>
</evidence>
<proteinExistence type="inferred from homology"/>